<feature type="compositionally biased region" description="Acidic residues" evidence="1">
    <location>
        <begin position="174"/>
        <end position="187"/>
    </location>
</feature>
<feature type="compositionally biased region" description="Polar residues" evidence="1">
    <location>
        <begin position="1"/>
        <end position="26"/>
    </location>
</feature>
<protein>
    <submittedName>
        <fullName evidence="2">Uncharacterized protein</fullName>
    </submittedName>
</protein>
<feature type="compositionally biased region" description="Basic and acidic residues" evidence="1">
    <location>
        <begin position="120"/>
        <end position="138"/>
    </location>
</feature>
<dbReference type="Proteomes" id="UP000279307">
    <property type="component" value="Chromosome 2"/>
</dbReference>
<evidence type="ECO:0000256" key="1">
    <source>
        <dbReference type="SAM" id="MobiDB-lite"/>
    </source>
</evidence>
<dbReference type="AlphaFoldDB" id="A0A3L8E0F8"/>
<feature type="compositionally biased region" description="Polar residues" evidence="1">
    <location>
        <begin position="57"/>
        <end position="72"/>
    </location>
</feature>
<name>A0A3L8E0F8_OOCBI</name>
<sequence length="461" mass="54005">MEQTGRNKTKYTSPHTSTWSTKQTTDARVPPDAYWKYTQRSNQDATDKSTRRHQSPMPESTVSYYSSANSYKTSKHHSYPRSTHPKQTSALHMEAPQRYQQTTMKSNRNKDYISNIAVLNKDRHKDQQENENDARYIDEEPGNFTEDNLEDDPEEEAENDQETIGELFNKEYDEQEADDEVDEESDAPAESHEAQRDAAKKDALRRAQQRLQIINQQQDPHRIRYQHSSKSYQAHPLATRYYHRIPDHDIHEALSEEDLYATQILKNPPRRSSAGYYQNWITQRNSADRYDTMTSTTQPSHRVRTRPELKSFAEAEFVDRRKCSRCGNVSVRKLSTSRRDNGRFQNNPNFSTKEHFNDGIEILDQSWCGNCKPKHHLDETTGTYESPSPQLYSMKPRRSRDINIPMHETLEGKHMINELSHEYARIPPRYTKDMPNISRDKIKRSVQTTQGVTKMPIRYDP</sequence>
<organism evidence="2">
    <name type="scientific">Ooceraea biroi</name>
    <name type="common">Clonal raider ant</name>
    <name type="synonym">Cerapachys biroi</name>
    <dbReference type="NCBI Taxonomy" id="2015173"/>
    <lineage>
        <taxon>Eukaryota</taxon>
        <taxon>Metazoa</taxon>
        <taxon>Ecdysozoa</taxon>
        <taxon>Arthropoda</taxon>
        <taxon>Hexapoda</taxon>
        <taxon>Insecta</taxon>
        <taxon>Pterygota</taxon>
        <taxon>Neoptera</taxon>
        <taxon>Endopterygota</taxon>
        <taxon>Hymenoptera</taxon>
        <taxon>Apocrita</taxon>
        <taxon>Aculeata</taxon>
        <taxon>Formicoidea</taxon>
        <taxon>Formicidae</taxon>
        <taxon>Dorylinae</taxon>
        <taxon>Ooceraea</taxon>
    </lineage>
</organism>
<feature type="compositionally biased region" description="Basic and acidic residues" evidence="1">
    <location>
        <begin position="189"/>
        <end position="205"/>
    </location>
</feature>
<reference evidence="2" key="1">
    <citation type="journal article" date="2018" name="Genome Res.">
        <title>The genomic architecture and molecular evolution of ant odorant receptors.</title>
        <authorList>
            <person name="McKenzie S.K."/>
            <person name="Kronauer D.J.C."/>
        </authorList>
    </citation>
    <scope>NUCLEOTIDE SEQUENCE [LARGE SCALE GENOMIC DNA]</scope>
    <source>
        <strain evidence="2">Clonal line C1</strain>
    </source>
</reference>
<accession>A0A3L8E0F8</accession>
<feature type="region of interest" description="Disordered" evidence="1">
    <location>
        <begin position="1"/>
        <end position="162"/>
    </location>
</feature>
<proteinExistence type="predicted"/>
<gene>
    <name evidence="2" type="ORF">DMN91_002175</name>
</gene>
<dbReference type="EMBL" id="QOIP01000002">
    <property type="protein sequence ID" value="RLU26012.1"/>
    <property type="molecule type" value="Genomic_DNA"/>
</dbReference>
<dbReference type="OrthoDB" id="7687230at2759"/>
<feature type="region of interest" description="Disordered" evidence="1">
    <location>
        <begin position="174"/>
        <end position="206"/>
    </location>
</feature>
<evidence type="ECO:0000313" key="2">
    <source>
        <dbReference type="EMBL" id="RLU26012.1"/>
    </source>
</evidence>
<reference evidence="2" key="2">
    <citation type="submission" date="2018-07" db="EMBL/GenBank/DDBJ databases">
        <authorList>
            <person name="Mckenzie S.K."/>
            <person name="Kronauer D.J.C."/>
        </authorList>
    </citation>
    <scope>NUCLEOTIDE SEQUENCE</scope>
    <source>
        <strain evidence="2">Clonal line C1</strain>
    </source>
</reference>
<feature type="compositionally biased region" description="Acidic residues" evidence="1">
    <location>
        <begin position="147"/>
        <end position="162"/>
    </location>
</feature>
<comment type="caution">
    <text evidence="2">The sequence shown here is derived from an EMBL/GenBank/DDBJ whole genome shotgun (WGS) entry which is preliminary data.</text>
</comment>